<feature type="region of interest" description="Disordered" evidence="1">
    <location>
        <begin position="410"/>
        <end position="433"/>
    </location>
</feature>
<feature type="transmembrane region" description="Helical" evidence="2">
    <location>
        <begin position="89"/>
        <end position="109"/>
    </location>
</feature>
<keyword evidence="4" id="KW-1185">Reference proteome</keyword>
<evidence type="ECO:0000313" key="4">
    <source>
        <dbReference type="Proteomes" id="UP000716906"/>
    </source>
</evidence>
<dbReference type="EMBL" id="JACLYY010000001">
    <property type="protein sequence ID" value="MBM6736597.1"/>
    <property type="molecule type" value="Genomic_DNA"/>
</dbReference>
<keyword evidence="2" id="KW-0472">Membrane</keyword>
<keyword evidence="2" id="KW-1133">Transmembrane helix</keyword>
<keyword evidence="2" id="KW-0812">Transmembrane</keyword>
<dbReference type="Pfam" id="PF06898">
    <property type="entry name" value="YqfD"/>
    <property type="match status" value="1"/>
</dbReference>
<accession>A0ABS2E4L3</accession>
<evidence type="ECO:0000313" key="3">
    <source>
        <dbReference type="EMBL" id="MBM6736597.1"/>
    </source>
</evidence>
<dbReference type="Proteomes" id="UP000716906">
    <property type="component" value="Unassembled WGS sequence"/>
</dbReference>
<feature type="compositionally biased region" description="Basic and acidic residues" evidence="1">
    <location>
        <begin position="422"/>
        <end position="433"/>
    </location>
</feature>
<gene>
    <name evidence="3" type="ORF">H7U36_00540</name>
</gene>
<reference evidence="3 4" key="1">
    <citation type="journal article" date="2021" name="Sci. Rep.">
        <title>The distribution of antibiotic resistance genes in chicken gut microbiota commensals.</title>
        <authorList>
            <person name="Juricova H."/>
            <person name="Matiasovicova J."/>
            <person name="Kubasova T."/>
            <person name="Cejkova D."/>
            <person name="Rychlik I."/>
        </authorList>
    </citation>
    <scope>NUCLEOTIDE SEQUENCE [LARGE SCALE GENOMIC DNA]</scope>
    <source>
        <strain evidence="3 4">An773</strain>
    </source>
</reference>
<sequence length="433" mass="49164">MIRSMIRYIKGYLLIRVEGYSPERFLNACSHRGIALWGLRSAGGAYEMYMALKDFRRIKALARKTGTKVRVKRRYGLPFFLHRYRKRKLFFAGAFLAAALVYVLSLFIWEIDIRGNSRRTDEALLAFLRAEDIHCGMTAGSVDCEEIARDLRAAYSDIVWVSASVQGTKLVIQVKENNHLSAKTQGNLQDAGEAGQGEEGTDLAAQEDCTILSIVTRKGTPLVHEGDQVKKGDILVSGRVDLKDDAGEVTGYRYCQAQADITGEYQMPYEDTVAREYKERTYEYDKGNIRMQEEYFLQAGSWTFTLGWLKNSYREYEYHVEERQLILGENFSLPVFIGKRTAVPCQVASESYTDSQLQQILSRRFERACRELKKKGLEITENDVKIYTEQNAACARGTLTVRGPVAGEVPTRILPDPQVADQTEREDQTNGNE</sequence>
<organism evidence="3 4">
    <name type="scientific">Faecalicatena fissicatena</name>
    <dbReference type="NCBI Taxonomy" id="290055"/>
    <lineage>
        <taxon>Bacteria</taxon>
        <taxon>Bacillati</taxon>
        <taxon>Bacillota</taxon>
        <taxon>Clostridia</taxon>
        <taxon>Lachnospirales</taxon>
        <taxon>Lachnospiraceae</taxon>
        <taxon>Faecalicatena</taxon>
    </lineage>
</organism>
<comment type="caution">
    <text evidence="3">The sequence shown here is derived from an EMBL/GenBank/DDBJ whole genome shotgun (WGS) entry which is preliminary data.</text>
</comment>
<evidence type="ECO:0000256" key="2">
    <source>
        <dbReference type="SAM" id="Phobius"/>
    </source>
</evidence>
<evidence type="ECO:0000256" key="1">
    <source>
        <dbReference type="SAM" id="MobiDB-lite"/>
    </source>
</evidence>
<protein>
    <submittedName>
        <fullName evidence="3">Sporulation protein YqfD</fullName>
    </submittedName>
</protein>
<name>A0ABS2E4L3_9FIRM</name>
<proteinExistence type="predicted"/>
<dbReference type="InterPro" id="IPR010690">
    <property type="entry name" value="YqfD"/>
</dbReference>